<dbReference type="PROSITE" id="PS50033">
    <property type="entry name" value="UBX"/>
    <property type="match status" value="1"/>
</dbReference>
<dbReference type="InterPro" id="IPR050730">
    <property type="entry name" value="UBX_domain-protein"/>
</dbReference>
<dbReference type="GeneID" id="9805194"/>
<dbReference type="InterPro" id="IPR049483">
    <property type="entry name" value="FAF1_2-like_UAS"/>
</dbReference>
<comment type="caution">
    <text evidence="3">The sequence shown here is derived from an EMBL/GenBank/DDBJ whole genome shotgun (WGS) entry which is preliminary data.</text>
</comment>
<dbReference type="EMBL" id="WUAV01000001">
    <property type="protein sequence ID" value="KAF1771564.1"/>
    <property type="molecule type" value="Genomic_DNA"/>
</dbReference>
<dbReference type="SMART" id="SM00594">
    <property type="entry name" value="UAS"/>
    <property type="match status" value="1"/>
</dbReference>
<dbReference type="KEGG" id="crq:GCK72_003391"/>
<accession>A0A6A5HX94</accession>
<feature type="region of interest" description="Disordered" evidence="1">
    <location>
        <begin position="300"/>
        <end position="352"/>
    </location>
</feature>
<evidence type="ECO:0000259" key="2">
    <source>
        <dbReference type="PROSITE" id="PS50033"/>
    </source>
</evidence>
<dbReference type="CTD" id="9805194"/>
<dbReference type="AlphaFoldDB" id="A0A6A5HX94"/>
<feature type="compositionally biased region" description="Basic and acidic residues" evidence="1">
    <location>
        <begin position="300"/>
        <end position="337"/>
    </location>
</feature>
<sequence length="431" mass="50013">MSAVIQSLSRAEQVTLRHFKEMTNATDNVASISLLRECSWDLDSACEKFCMNISSSPEPVSEDSEDEEEYQDEDLIDISDCDHVRTSPAPSAGKLFPQEYENVEEALRFFVEKYTQKYCTQGNVPPFFMENLNNAMDLARRVNKPIALFLTNTKSVGMNIFCDQVMGNRSVLDTLRANYVLFPFDVTESHHLARLITDLQSDNLHDIISIISDLTISLPESFPLLISLTRHNGKFEMTNYCQSSDSSDSTLAKLYGAIEEHRIANRDQEEILRERREREEIRRLQEKEYQESLAADIAKMEKRKQEEEAKRQEEARRQHAMEEESRRMAEESQRQKSLEATLPTEPSSQDPNILHVKFRLPEGKQLLRRFRQAETIQVLVNYLSSQGFPADKFKFFNSDFPKKNVMEKFNMENSFGDAKWPVREQIFVEEI</sequence>
<gene>
    <name evidence="3" type="ORF">GCK72_003391</name>
</gene>
<dbReference type="GO" id="GO:0005634">
    <property type="term" value="C:nucleus"/>
    <property type="evidence" value="ECO:0007669"/>
    <property type="project" value="TreeGrafter"/>
</dbReference>
<name>A0A6A5HX94_CAERE</name>
<proteinExistence type="predicted"/>
<evidence type="ECO:0000313" key="3">
    <source>
        <dbReference type="EMBL" id="KAF1771564.1"/>
    </source>
</evidence>
<feature type="domain" description="UBX" evidence="2">
    <location>
        <begin position="349"/>
        <end position="428"/>
    </location>
</feature>
<dbReference type="PANTHER" id="PTHR23322">
    <property type="entry name" value="FAS-ASSOCIATED PROTEIN"/>
    <property type="match status" value="1"/>
</dbReference>
<dbReference type="InterPro" id="IPR001012">
    <property type="entry name" value="UBX_dom"/>
</dbReference>
<dbReference type="SUPFAM" id="SSF54236">
    <property type="entry name" value="Ubiquitin-like"/>
    <property type="match status" value="1"/>
</dbReference>
<dbReference type="InterPro" id="IPR029071">
    <property type="entry name" value="Ubiquitin-like_domsf"/>
</dbReference>
<dbReference type="Gene3D" id="3.40.30.10">
    <property type="entry name" value="Glutaredoxin"/>
    <property type="match status" value="1"/>
</dbReference>
<reference evidence="3 4" key="1">
    <citation type="submission" date="2019-12" db="EMBL/GenBank/DDBJ databases">
        <title>Chromosome-level assembly of the Caenorhabditis remanei genome.</title>
        <authorList>
            <person name="Teterina A.A."/>
            <person name="Willis J.H."/>
            <person name="Phillips P.C."/>
        </authorList>
    </citation>
    <scope>NUCLEOTIDE SEQUENCE [LARGE SCALE GENOMIC DNA]</scope>
    <source>
        <strain evidence="3 4">PX506</strain>
        <tissue evidence="3">Whole organism</tissue>
    </source>
</reference>
<dbReference type="Pfam" id="PF00789">
    <property type="entry name" value="UBX"/>
    <property type="match status" value="1"/>
</dbReference>
<evidence type="ECO:0000256" key="1">
    <source>
        <dbReference type="SAM" id="MobiDB-lite"/>
    </source>
</evidence>
<organism evidence="3 4">
    <name type="scientific">Caenorhabditis remanei</name>
    <name type="common">Caenorhabditis vulgaris</name>
    <dbReference type="NCBI Taxonomy" id="31234"/>
    <lineage>
        <taxon>Eukaryota</taxon>
        <taxon>Metazoa</taxon>
        <taxon>Ecdysozoa</taxon>
        <taxon>Nematoda</taxon>
        <taxon>Chromadorea</taxon>
        <taxon>Rhabditida</taxon>
        <taxon>Rhabditina</taxon>
        <taxon>Rhabditomorpha</taxon>
        <taxon>Rhabditoidea</taxon>
        <taxon>Rhabditidae</taxon>
        <taxon>Peloderinae</taxon>
        <taxon>Caenorhabditis</taxon>
    </lineage>
</organism>
<dbReference type="GO" id="GO:0043130">
    <property type="term" value="F:ubiquitin binding"/>
    <property type="evidence" value="ECO:0007669"/>
    <property type="project" value="TreeGrafter"/>
</dbReference>
<dbReference type="CDD" id="cd14273">
    <property type="entry name" value="UBA_TAP-C_like"/>
    <property type="match status" value="1"/>
</dbReference>
<dbReference type="SUPFAM" id="SSF52833">
    <property type="entry name" value="Thioredoxin-like"/>
    <property type="match status" value="1"/>
</dbReference>
<dbReference type="GO" id="GO:0005783">
    <property type="term" value="C:endoplasmic reticulum"/>
    <property type="evidence" value="ECO:0007669"/>
    <property type="project" value="TreeGrafter"/>
</dbReference>
<dbReference type="Proteomes" id="UP000483820">
    <property type="component" value="Chromosome I"/>
</dbReference>
<dbReference type="RefSeq" id="XP_003094687.2">
    <property type="nucleotide sequence ID" value="XM_003094639.2"/>
</dbReference>
<dbReference type="PANTHER" id="PTHR23322:SF96">
    <property type="entry name" value="FAS-ASSOCIATED FACTOR 1"/>
    <property type="match status" value="1"/>
</dbReference>
<protein>
    <recommendedName>
        <fullName evidence="2">UBX domain-containing protein</fullName>
    </recommendedName>
</protein>
<dbReference type="Pfam" id="PF21021">
    <property type="entry name" value="FAF1"/>
    <property type="match status" value="1"/>
</dbReference>
<evidence type="ECO:0000313" key="4">
    <source>
        <dbReference type="Proteomes" id="UP000483820"/>
    </source>
</evidence>
<dbReference type="InterPro" id="IPR036249">
    <property type="entry name" value="Thioredoxin-like_sf"/>
</dbReference>
<dbReference type="InterPro" id="IPR006577">
    <property type="entry name" value="UAS"/>
</dbReference>
<dbReference type="Gene3D" id="3.10.20.90">
    <property type="entry name" value="Phosphatidylinositol 3-kinase Catalytic Subunit, Chain A, domain 1"/>
    <property type="match status" value="1"/>
</dbReference>
<dbReference type="GO" id="GO:0036503">
    <property type="term" value="P:ERAD pathway"/>
    <property type="evidence" value="ECO:0007669"/>
    <property type="project" value="TreeGrafter"/>
</dbReference>